<dbReference type="Proteomes" id="UP001156690">
    <property type="component" value="Unassembled WGS sequence"/>
</dbReference>
<keyword evidence="1" id="KW-0472">Membrane</keyword>
<keyword evidence="1" id="KW-1133">Transmembrane helix</keyword>
<feature type="transmembrane region" description="Helical" evidence="1">
    <location>
        <begin position="36"/>
        <end position="54"/>
    </location>
</feature>
<feature type="transmembrane region" description="Helical" evidence="1">
    <location>
        <begin position="129"/>
        <end position="146"/>
    </location>
</feature>
<reference evidence="4" key="1">
    <citation type="journal article" date="2019" name="Int. J. Syst. Evol. Microbiol.">
        <title>The Global Catalogue of Microorganisms (GCM) 10K type strain sequencing project: providing services to taxonomists for standard genome sequencing and annotation.</title>
        <authorList>
            <consortium name="The Broad Institute Genomics Platform"/>
            <consortium name="The Broad Institute Genome Sequencing Center for Infectious Disease"/>
            <person name="Wu L."/>
            <person name="Ma J."/>
        </authorList>
    </citation>
    <scope>NUCLEOTIDE SEQUENCE [LARGE SCALE GENOMIC DNA]</scope>
    <source>
        <strain evidence="4">NBRC 15640</strain>
    </source>
</reference>
<feature type="transmembrane region" description="Helical" evidence="1">
    <location>
        <begin position="96"/>
        <end position="117"/>
    </location>
</feature>
<dbReference type="GO" id="GO:0004190">
    <property type="term" value="F:aspartic-type endopeptidase activity"/>
    <property type="evidence" value="ECO:0007669"/>
    <property type="project" value="InterPro"/>
</dbReference>
<sequence>MNAEFIFQVILFLGLVSAGLAICVSDARHRIIPNKYALIIAAISITLALMNGFILESLPYAALVFIVGFIATIIGIWGGGDTKLLTAYTLAIKPEFLALALILMCLVGGLQIVVMLIRYRGFQTIREKGIAYGIPIVLSFTFFAFVSL</sequence>
<name>A0AAV5NZ36_9VIBR</name>
<comment type="caution">
    <text evidence="3">The sequence shown here is derived from an EMBL/GenBank/DDBJ whole genome shotgun (WGS) entry which is preliminary data.</text>
</comment>
<dbReference type="GO" id="GO:0016020">
    <property type="term" value="C:membrane"/>
    <property type="evidence" value="ECO:0007669"/>
    <property type="project" value="InterPro"/>
</dbReference>
<proteinExistence type="predicted"/>
<organism evidence="3 4">
    <name type="scientific">Vibrio penaeicida</name>
    <dbReference type="NCBI Taxonomy" id="104609"/>
    <lineage>
        <taxon>Bacteria</taxon>
        <taxon>Pseudomonadati</taxon>
        <taxon>Pseudomonadota</taxon>
        <taxon>Gammaproteobacteria</taxon>
        <taxon>Vibrionales</taxon>
        <taxon>Vibrionaceae</taxon>
        <taxon>Vibrio</taxon>
    </lineage>
</organism>
<accession>A0AAV5NZ36</accession>
<dbReference type="EMBL" id="BSNX01000074">
    <property type="protein sequence ID" value="GLQ75559.1"/>
    <property type="molecule type" value="Genomic_DNA"/>
</dbReference>
<keyword evidence="4" id="KW-1185">Reference proteome</keyword>
<keyword evidence="1" id="KW-0812">Transmembrane</keyword>
<dbReference type="InterPro" id="IPR000045">
    <property type="entry name" value="Prepilin_IV_endopep_pep"/>
</dbReference>
<dbReference type="Pfam" id="PF01478">
    <property type="entry name" value="Peptidase_A24"/>
    <property type="match status" value="1"/>
</dbReference>
<gene>
    <name evidence="3" type="ORF">GCM10007932_49210</name>
</gene>
<feature type="transmembrane region" description="Helical" evidence="1">
    <location>
        <begin position="60"/>
        <end position="80"/>
    </location>
</feature>
<feature type="transmembrane region" description="Helical" evidence="1">
    <location>
        <begin position="6"/>
        <end position="24"/>
    </location>
</feature>
<evidence type="ECO:0000259" key="2">
    <source>
        <dbReference type="Pfam" id="PF01478"/>
    </source>
</evidence>
<dbReference type="AlphaFoldDB" id="A0AAV5NZ36"/>
<evidence type="ECO:0000313" key="3">
    <source>
        <dbReference type="EMBL" id="GLQ75559.1"/>
    </source>
</evidence>
<evidence type="ECO:0000256" key="1">
    <source>
        <dbReference type="SAM" id="Phobius"/>
    </source>
</evidence>
<protein>
    <recommendedName>
        <fullName evidence="2">Prepilin type IV endopeptidase peptidase domain-containing protein</fullName>
    </recommendedName>
</protein>
<dbReference type="Gene3D" id="1.20.120.1220">
    <property type="match status" value="1"/>
</dbReference>
<evidence type="ECO:0000313" key="4">
    <source>
        <dbReference type="Proteomes" id="UP001156690"/>
    </source>
</evidence>
<feature type="domain" description="Prepilin type IV endopeptidase peptidase" evidence="2">
    <location>
        <begin position="15"/>
        <end position="110"/>
    </location>
</feature>